<dbReference type="InterPro" id="IPR016163">
    <property type="entry name" value="Ald_DH_C"/>
</dbReference>
<evidence type="ECO:0000256" key="1">
    <source>
        <dbReference type="ARBA" id="ARBA00013048"/>
    </source>
</evidence>
<dbReference type="GO" id="GO:0006210">
    <property type="term" value="P:thymine catabolic process"/>
    <property type="evidence" value="ECO:0007669"/>
    <property type="project" value="TreeGrafter"/>
</dbReference>
<dbReference type="Proteomes" id="UP000608579">
    <property type="component" value="Unassembled WGS sequence"/>
</dbReference>
<dbReference type="Gene3D" id="3.40.605.10">
    <property type="entry name" value="Aldehyde Dehydrogenase, Chain A, domain 1"/>
    <property type="match status" value="1"/>
</dbReference>
<evidence type="ECO:0000256" key="3">
    <source>
        <dbReference type="ARBA" id="ARBA00023027"/>
    </source>
</evidence>
<dbReference type="Pfam" id="PF00171">
    <property type="entry name" value="Aldedh"/>
    <property type="match status" value="1"/>
</dbReference>
<dbReference type="InterPro" id="IPR016160">
    <property type="entry name" value="Ald_DH_CS_CYS"/>
</dbReference>
<comment type="caution">
    <text evidence="5">The sequence shown here is derived from an EMBL/GenBank/DDBJ whole genome shotgun (WGS) entry which is preliminary data.</text>
</comment>
<evidence type="ECO:0000259" key="4">
    <source>
        <dbReference type="Pfam" id="PF00171"/>
    </source>
</evidence>
<dbReference type="PANTHER" id="PTHR43866:SF4">
    <property type="entry name" value="MALONATE-SEMIALDEHYDE DEHYDROGENASE"/>
    <property type="match status" value="1"/>
</dbReference>
<reference evidence="5" key="1">
    <citation type="journal article" date="2020" name="ISME J.">
        <title>Gammaproteobacteria mediating utilization of methyl-, sulfur- and petroleum organic compounds in deep ocean hydrothermal plumes.</title>
        <authorList>
            <person name="Zhou Z."/>
            <person name="Liu Y."/>
            <person name="Pan J."/>
            <person name="Cron B.R."/>
            <person name="Toner B.M."/>
            <person name="Anantharaman K."/>
            <person name="Breier J.A."/>
            <person name="Dick G.J."/>
            <person name="Li M."/>
        </authorList>
    </citation>
    <scope>NUCLEOTIDE SEQUENCE</scope>
    <source>
        <strain evidence="5">SZUA-1515</strain>
    </source>
</reference>
<evidence type="ECO:0000313" key="5">
    <source>
        <dbReference type="EMBL" id="HIQ30156.1"/>
    </source>
</evidence>
<evidence type="ECO:0000313" key="6">
    <source>
        <dbReference type="Proteomes" id="UP000608579"/>
    </source>
</evidence>
<dbReference type="InterPro" id="IPR016162">
    <property type="entry name" value="Ald_DH_N"/>
</dbReference>
<dbReference type="EMBL" id="DQVM01000119">
    <property type="protein sequence ID" value="HIQ30156.1"/>
    <property type="molecule type" value="Genomic_DNA"/>
</dbReference>
<dbReference type="GO" id="GO:0004491">
    <property type="term" value="F:methylmalonate-semialdehyde dehydrogenase (acylating, NAD) activity"/>
    <property type="evidence" value="ECO:0007669"/>
    <property type="project" value="UniProtKB-EC"/>
</dbReference>
<dbReference type="PANTHER" id="PTHR43866">
    <property type="entry name" value="MALONATE-SEMIALDEHYDE DEHYDROGENASE"/>
    <property type="match status" value="1"/>
</dbReference>
<dbReference type="CDD" id="cd07085">
    <property type="entry name" value="ALDH_F6_MMSDH"/>
    <property type="match status" value="1"/>
</dbReference>
<evidence type="ECO:0000256" key="2">
    <source>
        <dbReference type="ARBA" id="ARBA00023002"/>
    </source>
</evidence>
<dbReference type="PROSITE" id="PS00070">
    <property type="entry name" value="ALDEHYDE_DEHYDR_CYS"/>
    <property type="match status" value="1"/>
</dbReference>
<dbReference type="FunFam" id="3.40.309.10:FF:000002">
    <property type="entry name" value="Methylmalonate-semialdehyde dehydrogenase (Acylating)"/>
    <property type="match status" value="1"/>
</dbReference>
<dbReference type="InterPro" id="IPR015590">
    <property type="entry name" value="Aldehyde_DH_dom"/>
</dbReference>
<keyword evidence="3" id="KW-0520">NAD</keyword>
<accession>A0A832ZX61</accession>
<dbReference type="InterPro" id="IPR010061">
    <property type="entry name" value="MeMal-semiAld_DH"/>
</dbReference>
<proteinExistence type="predicted"/>
<sequence length="493" mass="54400">MVLVTGLKEEYGRLKLYIDGQWKESKSERTQPIYDPGKGVPIGEVPFALKEEVDEAVQTAVYAFDKWSQVPITERVKYLFRMKQVFEEHLIELAAVNTQNHGKTLEESKGDLRRAIDNIDSAISVAYTLAKGENLDQISPGIDEYMVKEPLGVFGIICPFNFPIMIPFWFIPYAIVLGNTVVIKPSEITPIPMDYVMHLLEEEVKLPSGVINMVHGSKETVEAIISHKDIQGVTFVGSSPVAKYVYKLAGEHGKRVIAQGGAKNSIVVMPDADLSLTIPAAISSFFGNTGQRCLAGANLIPIGKIHEEVVRKFSSAAGQIKIGHGLDEKTQMGPLVNERAKNKVIGYIEKGLEEGAKPVLDGKDVKIDEYPLGFYLGPTIFDEVSPDMAIARDEIFGPVASVIHAENLDEAIEVINKNTNYGNMACIFTTSGRNAREFRRRVNAGNIGINLGVAAPAANFPFAGRRESFYGILHAQIDTVEFFTDKKVIIERW</sequence>
<keyword evidence="2" id="KW-0560">Oxidoreductase</keyword>
<gene>
    <name evidence="5" type="ORF">EYH45_06295</name>
</gene>
<name>A0A832ZX61_CALS0</name>
<feature type="domain" description="Aldehyde dehydrogenase" evidence="4">
    <location>
        <begin position="22"/>
        <end position="488"/>
    </location>
</feature>
<organism evidence="5 6">
    <name type="scientific">Caldiarchaeum subterraneum</name>
    <dbReference type="NCBI Taxonomy" id="311458"/>
    <lineage>
        <taxon>Archaea</taxon>
        <taxon>Nitrososphaerota</taxon>
        <taxon>Candidatus Caldarchaeales</taxon>
        <taxon>Candidatus Caldarchaeaceae</taxon>
        <taxon>Candidatus Caldarchaeum</taxon>
    </lineage>
</organism>
<protein>
    <recommendedName>
        <fullName evidence="1">methylmalonate-semialdehyde dehydrogenase (CoA acylating)</fullName>
        <ecNumber evidence="1">1.2.1.27</ecNumber>
    </recommendedName>
</protein>
<dbReference type="NCBIfam" id="TIGR01722">
    <property type="entry name" value="MMSDH"/>
    <property type="match status" value="1"/>
</dbReference>
<dbReference type="Gene3D" id="3.40.309.10">
    <property type="entry name" value="Aldehyde Dehydrogenase, Chain A, domain 2"/>
    <property type="match status" value="1"/>
</dbReference>
<dbReference type="EC" id="1.2.1.27" evidence="1"/>
<dbReference type="InterPro" id="IPR016161">
    <property type="entry name" value="Ald_DH/histidinol_DH"/>
</dbReference>
<dbReference type="AlphaFoldDB" id="A0A832ZX61"/>
<dbReference type="SUPFAM" id="SSF53720">
    <property type="entry name" value="ALDH-like"/>
    <property type="match status" value="1"/>
</dbReference>
<dbReference type="GO" id="GO:0006574">
    <property type="term" value="P:L-valine catabolic process"/>
    <property type="evidence" value="ECO:0007669"/>
    <property type="project" value="TreeGrafter"/>
</dbReference>